<comment type="caution">
    <text evidence="3">The sequence shown here is derived from an EMBL/GenBank/DDBJ whole genome shotgun (WGS) entry which is preliminary data.</text>
</comment>
<dbReference type="Pfam" id="PF08450">
    <property type="entry name" value="SGL"/>
    <property type="match status" value="1"/>
</dbReference>
<dbReference type="GeneID" id="55968653"/>
<dbReference type="SUPFAM" id="SSF63829">
    <property type="entry name" value="Calcium-dependent phosphotriesterase"/>
    <property type="match status" value="1"/>
</dbReference>
<keyword evidence="4" id="KW-1185">Reference proteome</keyword>
<dbReference type="PANTHER" id="PTHR47572">
    <property type="entry name" value="LIPOPROTEIN-RELATED"/>
    <property type="match status" value="1"/>
</dbReference>
<name>A0A9P4YSC0_9HYPO</name>
<protein>
    <submittedName>
        <fullName evidence="3">SMP-30/Gluconolaconase/LRE-like region</fullName>
    </submittedName>
</protein>
<dbReference type="OrthoDB" id="423498at2759"/>
<sequence length="174" mass="19217">MSTKKEYTAKVLTDGLYFGESPRYRDGKLVVSDMIGRKIYSIDPDSGNKEVLLELYEYKDGKSELYADMSGTMTGYCGDMAIDKSGRVFLDDTGARVLHGETPRVGRLLRIDPDHSVHKVEDKIVFPNALCISADGKTLYNAETFGYGLLKFDLAEDGSLSNRQKVRTPASVAG</sequence>
<keyword evidence="1" id="KW-0378">Hydrolase</keyword>
<proteinExistence type="predicted"/>
<dbReference type="Proteomes" id="UP000749293">
    <property type="component" value="Unassembled WGS sequence"/>
</dbReference>
<feature type="domain" description="SMP-30/Gluconolactonase/LRE-like region" evidence="2">
    <location>
        <begin position="56"/>
        <end position="166"/>
    </location>
</feature>
<evidence type="ECO:0000256" key="1">
    <source>
        <dbReference type="ARBA" id="ARBA00022801"/>
    </source>
</evidence>
<reference evidence="3" key="1">
    <citation type="submission" date="2020-03" db="EMBL/GenBank/DDBJ databases">
        <title>Site-based positive gene gene selection in Geosmithia morbida across the United States reveals a broad range of putative effectors and factors for local host and environmental adapation.</title>
        <authorList>
            <person name="Onufrak A."/>
            <person name="Murdoch R.W."/>
            <person name="Gazis R."/>
            <person name="Huff M."/>
            <person name="Staton M."/>
            <person name="Klingeman W."/>
            <person name="Hadziabdic D."/>
        </authorList>
    </citation>
    <scope>NUCLEOTIDE SEQUENCE</scope>
    <source>
        <strain evidence="3">1262</strain>
    </source>
</reference>
<dbReference type="GO" id="GO:0016787">
    <property type="term" value="F:hydrolase activity"/>
    <property type="evidence" value="ECO:0007669"/>
    <property type="project" value="UniProtKB-KW"/>
</dbReference>
<evidence type="ECO:0000313" key="4">
    <source>
        <dbReference type="Proteomes" id="UP000749293"/>
    </source>
</evidence>
<dbReference type="InterPro" id="IPR051262">
    <property type="entry name" value="SMP-30/CGR1_Lactonase"/>
</dbReference>
<evidence type="ECO:0000259" key="2">
    <source>
        <dbReference type="Pfam" id="PF08450"/>
    </source>
</evidence>
<dbReference type="Gene3D" id="2.120.10.30">
    <property type="entry name" value="TolB, C-terminal domain"/>
    <property type="match status" value="1"/>
</dbReference>
<organism evidence="3 4">
    <name type="scientific">Geosmithia morbida</name>
    <dbReference type="NCBI Taxonomy" id="1094350"/>
    <lineage>
        <taxon>Eukaryota</taxon>
        <taxon>Fungi</taxon>
        <taxon>Dikarya</taxon>
        <taxon>Ascomycota</taxon>
        <taxon>Pezizomycotina</taxon>
        <taxon>Sordariomycetes</taxon>
        <taxon>Hypocreomycetidae</taxon>
        <taxon>Hypocreales</taxon>
        <taxon>Bionectriaceae</taxon>
        <taxon>Geosmithia</taxon>
    </lineage>
</organism>
<dbReference type="InterPro" id="IPR013658">
    <property type="entry name" value="SGL"/>
</dbReference>
<dbReference type="EMBL" id="JAANYQ010000014">
    <property type="protein sequence ID" value="KAF4120937.1"/>
    <property type="molecule type" value="Genomic_DNA"/>
</dbReference>
<dbReference type="PANTHER" id="PTHR47572:SF4">
    <property type="entry name" value="LACTONASE DRP35"/>
    <property type="match status" value="1"/>
</dbReference>
<dbReference type="AlphaFoldDB" id="A0A9P4YSC0"/>
<accession>A0A9P4YSC0</accession>
<dbReference type="RefSeq" id="XP_035319589.1">
    <property type="nucleotide sequence ID" value="XM_035464403.1"/>
</dbReference>
<evidence type="ECO:0000313" key="3">
    <source>
        <dbReference type="EMBL" id="KAF4120937.1"/>
    </source>
</evidence>
<gene>
    <name evidence="3" type="ORF">GMORB2_2423</name>
</gene>
<dbReference type="InterPro" id="IPR011042">
    <property type="entry name" value="6-blade_b-propeller_TolB-like"/>
</dbReference>